<protein>
    <recommendedName>
        <fullName evidence="4">DUF2946 domain-containing protein</fullName>
    </recommendedName>
</protein>
<gene>
    <name evidence="2" type="ORF">JAZ07_13370</name>
</gene>
<keyword evidence="1" id="KW-0732">Signal</keyword>
<name>A0A9E4KF19_9GAMM</name>
<evidence type="ECO:0000313" key="2">
    <source>
        <dbReference type="EMBL" id="MCG7947329.1"/>
    </source>
</evidence>
<dbReference type="Proteomes" id="UP000886667">
    <property type="component" value="Unassembled WGS sequence"/>
</dbReference>
<evidence type="ECO:0000256" key="1">
    <source>
        <dbReference type="SAM" id="SignalP"/>
    </source>
</evidence>
<feature type="signal peptide" evidence="1">
    <location>
        <begin position="1"/>
        <end position="20"/>
    </location>
</feature>
<dbReference type="EMBL" id="JAEPCM010000466">
    <property type="protein sequence ID" value="MCG7947329.1"/>
    <property type="molecule type" value="Genomic_DNA"/>
</dbReference>
<dbReference type="AlphaFoldDB" id="A0A9E4KF19"/>
<comment type="caution">
    <text evidence="2">The sequence shown here is derived from an EMBL/GenBank/DDBJ whole genome shotgun (WGS) entry which is preliminary data.</text>
</comment>
<proteinExistence type="predicted"/>
<organism evidence="2 3">
    <name type="scientific">Candidatus Thiodiazotropha taylori</name>
    <dbReference type="NCBI Taxonomy" id="2792791"/>
    <lineage>
        <taxon>Bacteria</taxon>
        <taxon>Pseudomonadati</taxon>
        <taxon>Pseudomonadota</taxon>
        <taxon>Gammaproteobacteria</taxon>
        <taxon>Chromatiales</taxon>
        <taxon>Sedimenticolaceae</taxon>
        <taxon>Candidatus Thiodiazotropha</taxon>
    </lineage>
</organism>
<evidence type="ECO:0000313" key="3">
    <source>
        <dbReference type="Proteomes" id="UP000886667"/>
    </source>
</evidence>
<evidence type="ECO:0008006" key="4">
    <source>
        <dbReference type="Google" id="ProtNLM"/>
    </source>
</evidence>
<reference evidence="2" key="1">
    <citation type="journal article" date="2021" name="Proc. Natl. Acad. Sci. U.S.A.">
        <title>Global biogeography of chemosynthetic symbionts reveals both localized and globally distributed symbiont groups. .</title>
        <authorList>
            <person name="Osvatic J.T."/>
            <person name="Wilkins L.G.E."/>
            <person name="Leibrecht L."/>
            <person name="Leray M."/>
            <person name="Zauner S."/>
            <person name="Polzin J."/>
            <person name="Camacho Y."/>
            <person name="Gros O."/>
            <person name="van Gils J.A."/>
            <person name="Eisen J.A."/>
            <person name="Petersen J.M."/>
            <person name="Yuen B."/>
        </authorList>
    </citation>
    <scope>NUCLEOTIDE SEQUENCE</scope>
    <source>
        <strain evidence="2">MAGclacostrist064TRANS</strain>
    </source>
</reference>
<sequence>MKLRAITYLLLLLMTFQSAAGIADIHTAHQSGLEHLTFEDHQHSADEHHTDSMEQSDNGEHDCHHCCHCHGHSTPAIIITIDRIFMAKSSSLIPDYSDKTIPDTFETFLRPPIAKS</sequence>
<feature type="chain" id="PRO_5038759788" description="DUF2946 domain-containing protein" evidence="1">
    <location>
        <begin position="21"/>
        <end position="116"/>
    </location>
</feature>
<accession>A0A9E4KF19</accession>